<evidence type="ECO:0000313" key="1">
    <source>
        <dbReference type="EMBL" id="KAG0014060.1"/>
    </source>
</evidence>
<accession>A0A9P6SZU7</accession>
<protein>
    <submittedName>
        <fullName evidence="1">Uncharacterized protein</fullName>
    </submittedName>
</protein>
<dbReference type="AlphaFoldDB" id="A0A9P6SZU7"/>
<gene>
    <name evidence="1" type="ORF">BGZ80_010685</name>
</gene>
<dbReference type="Proteomes" id="UP000703661">
    <property type="component" value="Unassembled WGS sequence"/>
</dbReference>
<comment type="caution">
    <text evidence="1">The sequence shown here is derived from an EMBL/GenBank/DDBJ whole genome shotgun (WGS) entry which is preliminary data.</text>
</comment>
<sequence>MEFTAEDYPSVSSGDSADHIDIKLQISRIIREVLEVNVSRSTPEEGSNGKLVSVRRDVADALATVQSPASVVGVSTLILNEYKTCMSLQYAHIANHYVSSATDRSSDADLDNGAFNDASHKTQGLSPEQFFTKMLRGVDIPTLPYGLSDIHDDSVEVMKARLVLPQNLNDRLRGHTQRMGNKMEEEIDFDDPKS</sequence>
<organism evidence="1 2">
    <name type="scientific">Entomortierella chlamydospora</name>
    <dbReference type="NCBI Taxonomy" id="101097"/>
    <lineage>
        <taxon>Eukaryota</taxon>
        <taxon>Fungi</taxon>
        <taxon>Fungi incertae sedis</taxon>
        <taxon>Mucoromycota</taxon>
        <taxon>Mortierellomycotina</taxon>
        <taxon>Mortierellomycetes</taxon>
        <taxon>Mortierellales</taxon>
        <taxon>Mortierellaceae</taxon>
        <taxon>Entomortierella</taxon>
    </lineage>
</organism>
<proteinExistence type="predicted"/>
<reference evidence="1" key="1">
    <citation type="journal article" date="2020" name="Fungal Divers.">
        <title>Resolving the Mortierellaceae phylogeny through synthesis of multi-gene phylogenetics and phylogenomics.</title>
        <authorList>
            <person name="Vandepol N."/>
            <person name="Liber J."/>
            <person name="Desiro A."/>
            <person name="Na H."/>
            <person name="Kennedy M."/>
            <person name="Barry K."/>
            <person name="Grigoriev I.V."/>
            <person name="Miller A.N."/>
            <person name="O'Donnell K."/>
            <person name="Stajich J.E."/>
            <person name="Bonito G."/>
        </authorList>
    </citation>
    <scope>NUCLEOTIDE SEQUENCE</scope>
    <source>
        <strain evidence="1">NRRL 2769</strain>
    </source>
</reference>
<keyword evidence="2" id="KW-1185">Reference proteome</keyword>
<name>A0A9P6SZU7_9FUNG</name>
<evidence type="ECO:0000313" key="2">
    <source>
        <dbReference type="Proteomes" id="UP000703661"/>
    </source>
</evidence>
<dbReference type="EMBL" id="JAAAID010000770">
    <property type="protein sequence ID" value="KAG0014060.1"/>
    <property type="molecule type" value="Genomic_DNA"/>
</dbReference>